<gene>
    <name evidence="3" type="ORF">M378DRAFT_28858</name>
</gene>
<dbReference type="Proteomes" id="UP000054549">
    <property type="component" value="Unassembled WGS sequence"/>
</dbReference>
<feature type="compositionally biased region" description="Low complexity" evidence="1">
    <location>
        <begin position="16"/>
        <end position="29"/>
    </location>
</feature>
<evidence type="ECO:0000313" key="3">
    <source>
        <dbReference type="EMBL" id="KIL53793.1"/>
    </source>
</evidence>
<reference evidence="3 4" key="1">
    <citation type="submission" date="2014-04" db="EMBL/GenBank/DDBJ databases">
        <title>Evolutionary Origins and Diversification of the Mycorrhizal Mutualists.</title>
        <authorList>
            <consortium name="DOE Joint Genome Institute"/>
            <consortium name="Mycorrhizal Genomics Consortium"/>
            <person name="Kohler A."/>
            <person name="Kuo A."/>
            <person name="Nagy L.G."/>
            <person name="Floudas D."/>
            <person name="Copeland A."/>
            <person name="Barry K.W."/>
            <person name="Cichocki N."/>
            <person name="Veneault-Fourrey C."/>
            <person name="LaButti K."/>
            <person name="Lindquist E.A."/>
            <person name="Lipzen A."/>
            <person name="Lundell T."/>
            <person name="Morin E."/>
            <person name="Murat C."/>
            <person name="Riley R."/>
            <person name="Ohm R."/>
            <person name="Sun H."/>
            <person name="Tunlid A."/>
            <person name="Henrissat B."/>
            <person name="Grigoriev I.V."/>
            <person name="Hibbett D.S."/>
            <person name="Martin F."/>
        </authorList>
    </citation>
    <scope>NUCLEOTIDE SEQUENCE [LARGE SCALE GENOMIC DNA]</scope>
    <source>
        <strain evidence="3 4">Koide BX008</strain>
    </source>
</reference>
<organism evidence="3 4">
    <name type="scientific">Amanita muscaria (strain Koide BX008)</name>
    <dbReference type="NCBI Taxonomy" id="946122"/>
    <lineage>
        <taxon>Eukaryota</taxon>
        <taxon>Fungi</taxon>
        <taxon>Dikarya</taxon>
        <taxon>Basidiomycota</taxon>
        <taxon>Agaricomycotina</taxon>
        <taxon>Agaricomycetes</taxon>
        <taxon>Agaricomycetidae</taxon>
        <taxon>Agaricales</taxon>
        <taxon>Pluteineae</taxon>
        <taxon>Amanitaceae</taxon>
        <taxon>Amanita</taxon>
    </lineage>
</organism>
<evidence type="ECO:0000256" key="1">
    <source>
        <dbReference type="SAM" id="MobiDB-lite"/>
    </source>
</evidence>
<evidence type="ECO:0000313" key="4">
    <source>
        <dbReference type="Proteomes" id="UP000054549"/>
    </source>
</evidence>
<dbReference type="HOGENOM" id="CLU_2072530_0_0_1"/>
<dbReference type="InterPro" id="IPR057327">
    <property type="entry name" value="Vts1_dom"/>
</dbReference>
<keyword evidence="4" id="KW-1185">Reference proteome</keyword>
<feature type="compositionally biased region" description="Polar residues" evidence="1">
    <location>
        <begin position="37"/>
        <end position="53"/>
    </location>
</feature>
<sequence length="118" mass="12695">MCSSLYSPVLSRIMSLRPHSTSPSPSPDSNEAGKISARQSMSPQEELVLSSNGSRSLLKQSAPPLLYSLLQHYTQVQIRLFITVLQQLAGSDPMMALLSLAMGGSMQSQMEAKLASIA</sequence>
<dbReference type="OrthoDB" id="2155283at2759"/>
<feature type="domain" description="RNA-binding protein vts1-like alpha-helical" evidence="2">
    <location>
        <begin position="65"/>
        <end position="89"/>
    </location>
</feature>
<feature type="region of interest" description="Disordered" evidence="1">
    <location>
        <begin position="16"/>
        <end position="53"/>
    </location>
</feature>
<dbReference type="Pfam" id="PF25479">
    <property type="entry name" value="Vts1"/>
    <property type="match status" value="1"/>
</dbReference>
<name>A0A0C2WCM3_AMAMK</name>
<accession>A0A0C2WCM3</accession>
<proteinExistence type="predicted"/>
<dbReference type="STRING" id="946122.A0A0C2WCM3"/>
<evidence type="ECO:0000259" key="2">
    <source>
        <dbReference type="Pfam" id="PF25479"/>
    </source>
</evidence>
<dbReference type="EMBL" id="KN819280">
    <property type="protein sequence ID" value="KIL53793.1"/>
    <property type="molecule type" value="Genomic_DNA"/>
</dbReference>
<protein>
    <recommendedName>
        <fullName evidence="2">RNA-binding protein vts1-like alpha-helical domain-containing protein</fullName>
    </recommendedName>
</protein>
<dbReference type="InParanoid" id="A0A0C2WCM3"/>
<dbReference type="AlphaFoldDB" id="A0A0C2WCM3"/>